<accession>D1Z169</accession>
<evidence type="ECO:0000256" key="1">
    <source>
        <dbReference type="ARBA" id="ARBA00022741"/>
    </source>
</evidence>
<reference evidence="3 4" key="1">
    <citation type="journal article" date="2007" name="Appl. Environ. Microbiol.">
        <title>Isolation of key methanogens for global methane emission from rice paddy fields: a novel isolate affiliated with the clone cluster rice cluster I.</title>
        <authorList>
            <person name="Sakai S."/>
            <person name="Imachi H."/>
            <person name="Sekiguchi Y."/>
            <person name="Ohashi A."/>
            <person name="Harada H."/>
            <person name="Kamagata Y."/>
        </authorList>
    </citation>
    <scope>NUCLEOTIDE SEQUENCE [LARGE SCALE GENOMIC DNA]</scope>
    <source>
        <strain evidence="4">DSM 17711 / JCM 13418 / NBRC 101707 / SANAE</strain>
    </source>
</reference>
<dbReference type="FunCoup" id="D1Z169">
    <property type="interactions" value="175"/>
</dbReference>
<dbReference type="InterPro" id="IPR006073">
    <property type="entry name" value="GTP-bd"/>
</dbReference>
<dbReference type="PRINTS" id="PR00326">
    <property type="entry name" value="GTP1OBG"/>
</dbReference>
<dbReference type="InParanoid" id="D1Z169"/>
<dbReference type="InterPro" id="IPR031167">
    <property type="entry name" value="G_OBG"/>
</dbReference>
<gene>
    <name evidence="3" type="ordered locus">MCP_2369</name>
</gene>
<dbReference type="CDD" id="cd01669">
    <property type="entry name" value="TGS_MJ1332_like"/>
    <property type="match status" value="1"/>
</dbReference>
<dbReference type="GO" id="GO:0005737">
    <property type="term" value="C:cytoplasm"/>
    <property type="evidence" value="ECO:0007669"/>
    <property type="project" value="TreeGrafter"/>
</dbReference>
<evidence type="ECO:0000313" key="4">
    <source>
        <dbReference type="Proteomes" id="UP000001882"/>
    </source>
</evidence>
<dbReference type="PANTHER" id="PTHR23305:SF1">
    <property type="entry name" value="OBG-TYPE G DOMAIN-CONTAINING PROTEIN"/>
    <property type="match status" value="1"/>
</dbReference>
<feature type="domain" description="OBG-type G" evidence="2">
    <location>
        <begin position="3"/>
        <end position="269"/>
    </location>
</feature>
<dbReference type="NCBIfam" id="NF007171">
    <property type="entry name" value="PRK09602.1"/>
    <property type="match status" value="1"/>
</dbReference>
<dbReference type="Gene3D" id="1.10.8.470">
    <property type="match status" value="1"/>
</dbReference>
<name>D1Z169_METPS</name>
<dbReference type="SUPFAM" id="SSF52540">
    <property type="entry name" value="P-loop containing nucleoside triphosphate hydrolases"/>
    <property type="match status" value="1"/>
</dbReference>
<reference evidence="4" key="3">
    <citation type="journal article" date="2011" name="PLoS ONE">
        <title>Genome sequence of a mesophilic hydrogenotrophic methanogen Methanocella paludicola, the first cultivated representative of the order Methanocellales.</title>
        <authorList>
            <person name="Sakai S."/>
            <person name="Takaki Y."/>
            <person name="Shimamura S."/>
            <person name="Sekine M."/>
            <person name="Tajima T."/>
            <person name="Kosugi H."/>
            <person name="Ichikawa N."/>
            <person name="Tasumi E."/>
            <person name="Hiraki A.T."/>
            <person name="Shimizu A."/>
            <person name="Kato Y."/>
            <person name="Nishiko R."/>
            <person name="Mori K."/>
            <person name="Fujita N."/>
            <person name="Imachi H."/>
            <person name="Takai K."/>
        </authorList>
    </citation>
    <scope>NUCLEOTIDE SEQUENCE [LARGE SCALE GENOMIC DNA]</scope>
    <source>
        <strain evidence="4">DSM 17711 / JCM 13418 / NBRC 101707 / SANAE</strain>
    </source>
</reference>
<dbReference type="SUPFAM" id="SSF81271">
    <property type="entry name" value="TGS-like"/>
    <property type="match status" value="1"/>
</dbReference>
<dbReference type="PANTHER" id="PTHR23305">
    <property type="entry name" value="OBG GTPASE FAMILY"/>
    <property type="match status" value="1"/>
</dbReference>
<evidence type="ECO:0000259" key="2">
    <source>
        <dbReference type="PROSITE" id="PS51710"/>
    </source>
</evidence>
<dbReference type="STRING" id="304371.MCP_2369"/>
<dbReference type="InterPro" id="IPR004095">
    <property type="entry name" value="TGS"/>
</dbReference>
<dbReference type="Pfam" id="PF08438">
    <property type="entry name" value="YGR210-like_G4"/>
    <property type="match status" value="1"/>
</dbReference>
<dbReference type="OrthoDB" id="5875at2157"/>
<dbReference type="GO" id="GO:0016887">
    <property type="term" value="F:ATP hydrolysis activity"/>
    <property type="evidence" value="ECO:0007669"/>
    <property type="project" value="TreeGrafter"/>
</dbReference>
<evidence type="ECO:0000313" key="3">
    <source>
        <dbReference type="EMBL" id="BAI62441.1"/>
    </source>
</evidence>
<protein>
    <submittedName>
        <fullName evidence="3">GTP-binding protein</fullName>
    </submittedName>
</protein>
<reference evidence="3 4" key="2">
    <citation type="journal article" date="2008" name="Int. J. Syst. Evol. Microbiol.">
        <title>Methanocella paludicola gen. nov., sp. nov., a methane-producing archaeon, the first isolate of the lineage 'Rice Cluster I', and proposal of the new archaeal order Methanocellales ord. nov.</title>
        <authorList>
            <person name="Sakai S."/>
            <person name="Imachi H."/>
            <person name="Hanada S."/>
            <person name="Ohashi A."/>
            <person name="Harada H."/>
            <person name="Kamagata Y."/>
        </authorList>
    </citation>
    <scope>NUCLEOTIDE SEQUENCE [LARGE SCALE GENOMIC DNA]</scope>
    <source>
        <strain evidence="4">DSM 17711 / JCM 13418 / NBRC 101707 / SANAE</strain>
    </source>
</reference>
<dbReference type="CDD" id="cd01899">
    <property type="entry name" value="Ygr210"/>
    <property type="match status" value="1"/>
</dbReference>
<keyword evidence="4" id="KW-1185">Reference proteome</keyword>
<proteinExistence type="predicted"/>
<dbReference type="eggNOG" id="arCOG00357">
    <property type="taxonomic scope" value="Archaea"/>
</dbReference>
<dbReference type="GO" id="GO:0005525">
    <property type="term" value="F:GTP binding"/>
    <property type="evidence" value="ECO:0007669"/>
    <property type="project" value="InterPro"/>
</dbReference>
<dbReference type="InterPro" id="IPR012675">
    <property type="entry name" value="Beta-grasp_dom_sf"/>
</dbReference>
<sequence>MSILIALAGKPNCGKSTFFKAATLADVEIANYPFTTIKPNLGVSYVRAKCPCKELHLTCPKCSDGERFIAVELLDVAGLVPEAHKGKGLGNAFLDDMRQAQAIIHVIDASGGTDIEGNVVPVGTHDPLDDIKFLETEITMWMFGILHKNWVKLSRKASASGEKIEDVIAEQFAGLGIDNVMAKQALLETGLVDKHIVNWTEPEMIELSDLLRKISKPLVIAANKADIAPPQNLEKLKGLEKDGYRVIACSAGIELALRNAASHGFIQYLPGDKDFTIKNPEKLNPAQKGALEKMREFLKKNDGTGIQKCLNEVVFGLLGYIVAYPVEDESKFTDKSGNVLPDAFLIKKGSTARDLAFRVHTQIGESFLFGINARTKMRLGDKYELQDNDIIKITSTK</sequence>
<dbReference type="Pfam" id="PF02824">
    <property type="entry name" value="TGS"/>
    <property type="match status" value="1"/>
</dbReference>
<dbReference type="PROSITE" id="PS51710">
    <property type="entry name" value="G_OBG"/>
    <property type="match status" value="1"/>
</dbReference>
<dbReference type="EMBL" id="AP011532">
    <property type="protein sequence ID" value="BAI62441.1"/>
    <property type="molecule type" value="Genomic_DNA"/>
</dbReference>
<dbReference type="Proteomes" id="UP000001882">
    <property type="component" value="Chromosome"/>
</dbReference>
<dbReference type="InterPro" id="IPR012676">
    <property type="entry name" value="TGS-like"/>
</dbReference>
<dbReference type="PATRIC" id="fig|304371.9.peg.2415"/>
<dbReference type="Pfam" id="PF01926">
    <property type="entry name" value="MMR_HSR1"/>
    <property type="match status" value="1"/>
</dbReference>
<dbReference type="Gene3D" id="3.40.50.300">
    <property type="entry name" value="P-loop containing nucleotide triphosphate hydrolases"/>
    <property type="match status" value="1"/>
</dbReference>
<dbReference type="InterPro" id="IPR013646">
    <property type="entry name" value="YGR210-like_G4"/>
</dbReference>
<dbReference type="KEGG" id="mpd:MCP_2369"/>
<dbReference type="InterPro" id="IPR027417">
    <property type="entry name" value="P-loop_NTPase"/>
</dbReference>
<keyword evidence="1" id="KW-0547">Nucleotide-binding</keyword>
<dbReference type="GeneID" id="8683083"/>
<dbReference type="RefSeq" id="WP_012901115.1">
    <property type="nucleotide sequence ID" value="NC_013665.1"/>
</dbReference>
<dbReference type="Gene3D" id="3.10.20.30">
    <property type="match status" value="1"/>
</dbReference>
<organism evidence="3 4">
    <name type="scientific">Methanocella paludicola (strain DSM 17711 / JCM 13418 / NBRC 101707 / SANAE)</name>
    <dbReference type="NCBI Taxonomy" id="304371"/>
    <lineage>
        <taxon>Archaea</taxon>
        <taxon>Methanobacteriati</taxon>
        <taxon>Methanobacteriota</taxon>
        <taxon>Stenosarchaea group</taxon>
        <taxon>Methanomicrobia</taxon>
        <taxon>Methanocellales</taxon>
        <taxon>Methanocellaceae</taxon>
        <taxon>Methanocella</taxon>
    </lineage>
</organism>
<dbReference type="AlphaFoldDB" id="D1Z169"/>